<feature type="region of interest" description="Disordered" evidence="1">
    <location>
        <begin position="74"/>
        <end position="100"/>
    </location>
</feature>
<dbReference type="AlphaFoldDB" id="A0A9P4UDY2"/>
<proteinExistence type="predicted"/>
<feature type="non-terminal residue" evidence="2">
    <location>
        <position position="872"/>
    </location>
</feature>
<gene>
    <name evidence="2" type="ORF">P171DRAFT_357758</name>
</gene>
<evidence type="ECO:0000313" key="3">
    <source>
        <dbReference type="Proteomes" id="UP000799764"/>
    </source>
</evidence>
<organism evidence="2 3">
    <name type="scientific">Karstenula rhodostoma CBS 690.94</name>
    <dbReference type="NCBI Taxonomy" id="1392251"/>
    <lineage>
        <taxon>Eukaryota</taxon>
        <taxon>Fungi</taxon>
        <taxon>Dikarya</taxon>
        <taxon>Ascomycota</taxon>
        <taxon>Pezizomycotina</taxon>
        <taxon>Dothideomycetes</taxon>
        <taxon>Pleosporomycetidae</taxon>
        <taxon>Pleosporales</taxon>
        <taxon>Massarineae</taxon>
        <taxon>Didymosphaeriaceae</taxon>
        <taxon>Karstenula</taxon>
    </lineage>
</organism>
<comment type="caution">
    <text evidence="2">The sequence shown here is derived from an EMBL/GenBank/DDBJ whole genome shotgun (WGS) entry which is preliminary data.</text>
</comment>
<accession>A0A9P4UDY2</accession>
<dbReference type="Gene3D" id="3.30.200.20">
    <property type="entry name" value="Phosphorylase Kinase, domain 1"/>
    <property type="match status" value="1"/>
</dbReference>
<dbReference type="OrthoDB" id="3793287at2759"/>
<dbReference type="SUPFAM" id="SSF56112">
    <property type="entry name" value="Protein kinase-like (PK-like)"/>
    <property type="match status" value="1"/>
</dbReference>
<dbReference type="Gene3D" id="1.10.510.10">
    <property type="entry name" value="Transferase(Phosphotransferase) domain 1"/>
    <property type="match status" value="1"/>
</dbReference>
<dbReference type="InterPro" id="IPR011009">
    <property type="entry name" value="Kinase-like_dom_sf"/>
</dbReference>
<reference evidence="2" key="1">
    <citation type="journal article" date="2020" name="Stud. Mycol.">
        <title>101 Dothideomycetes genomes: a test case for predicting lifestyles and emergence of pathogens.</title>
        <authorList>
            <person name="Haridas S."/>
            <person name="Albert R."/>
            <person name="Binder M."/>
            <person name="Bloem J."/>
            <person name="Labutti K."/>
            <person name="Salamov A."/>
            <person name="Andreopoulos B."/>
            <person name="Baker S."/>
            <person name="Barry K."/>
            <person name="Bills G."/>
            <person name="Bluhm B."/>
            <person name="Cannon C."/>
            <person name="Castanera R."/>
            <person name="Culley D."/>
            <person name="Daum C."/>
            <person name="Ezra D."/>
            <person name="Gonzalez J."/>
            <person name="Henrissat B."/>
            <person name="Kuo A."/>
            <person name="Liang C."/>
            <person name="Lipzen A."/>
            <person name="Lutzoni F."/>
            <person name="Magnuson J."/>
            <person name="Mondo S."/>
            <person name="Nolan M."/>
            <person name="Ohm R."/>
            <person name="Pangilinan J."/>
            <person name="Park H.-J."/>
            <person name="Ramirez L."/>
            <person name="Alfaro M."/>
            <person name="Sun H."/>
            <person name="Tritt A."/>
            <person name="Yoshinaga Y."/>
            <person name="Zwiers L.-H."/>
            <person name="Turgeon B."/>
            <person name="Goodwin S."/>
            <person name="Spatafora J."/>
            <person name="Crous P."/>
            <person name="Grigoriev I."/>
        </authorList>
    </citation>
    <scope>NUCLEOTIDE SEQUENCE</scope>
    <source>
        <strain evidence="2">CBS 690.94</strain>
    </source>
</reference>
<name>A0A9P4UDY2_9PLEO</name>
<evidence type="ECO:0000256" key="1">
    <source>
        <dbReference type="SAM" id="MobiDB-lite"/>
    </source>
</evidence>
<dbReference type="EMBL" id="MU001498">
    <property type="protein sequence ID" value="KAF2446615.1"/>
    <property type="molecule type" value="Genomic_DNA"/>
</dbReference>
<evidence type="ECO:0000313" key="2">
    <source>
        <dbReference type="EMBL" id="KAF2446615.1"/>
    </source>
</evidence>
<dbReference type="Proteomes" id="UP000799764">
    <property type="component" value="Unassembled WGS sequence"/>
</dbReference>
<sequence length="872" mass="98745">MLDLPAGCPKIPGSVSRDSLVAIVVVKHKDAHSVNHNSSYTCRALVKKDTTTGREEPSGTLIYVHRTVGRPTYSFGKGHFPGSDSPEPEDDASPTPPHPTYDVYLPIHSAVKQPFELVPDRETGCWRIDATSMAIVTVAGVELRKPQAQVSSRKKDTKFAQSLPHSVYLDASDMTVITYGDITVKLWLIQSPGEVLKTERNFKTNSLDQKLQNVVNRTEGWAEHPYIWDRRTDPVSSNTWRVTQRFTGELATAKVYHQVNSITDRDREMLMFSKANTHSSIVRYHMATELHGVPAAITDTHQSMVSFAAVEPTLHSIHPGIRCRLAAEMFRPLFSALEWLHYNRIIHASVAPASVLIQMGGDRLAKLLLVDYSNACIVDVGEEMPQELMRHEGAQAMAIIETCSNIWHLRKKPLPEWKEEQTMAQMTVQAEERFWKVKQTCDDFFHRTPDVWKQGEGAIMLEFLALQERKWARARDAQIRNPGLLQVGPVTRVGLQKYVDEWDQMKSRQNVADDDALVLKSASEDHPMILSLGHAYLDGLMNAVCGAKVYPQLPLPHEICSKLQSLEGEDHESWQKFRVEKSHDFAVHSIGRKSQIIQIESRSLADYLAACVEIYPAVRKVVLEEYDRELVSNGAFLLPEFVETFHEQLKKRVQLPASMDSTLEALRSVNTPGTLTISETYDISYHRPSQMFNVTQMHRFATIDGLNTGLSDPRIWCDNFVEVRGQPDLEGNFVPLSMLPLFADAFRLAVVHRPEPHETRSARNPSDFSRNTSRIVLAHEHLVAYASMSRTQNQVTHCPKDESDFQSSENFLSTYFGNWKILPKNRDGMHEYPRPTHWVRYKTAEETEAAAPIFKRKTLRPHSVSSRASGST</sequence>
<keyword evidence="3" id="KW-1185">Reference proteome</keyword>
<evidence type="ECO:0008006" key="4">
    <source>
        <dbReference type="Google" id="ProtNLM"/>
    </source>
</evidence>
<protein>
    <recommendedName>
        <fullName evidence="4">Protein kinase domain-containing protein</fullName>
    </recommendedName>
</protein>